<accession>A0AAD4B9S7</accession>
<gene>
    <name evidence="2" type="ORF">L210DRAFT_202217</name>
</gene>
<dbReference type="AlphaFoldDB" id="A0AAD4B9S7"/>
<evidence type="ECO:0000313" key="2">
    <source>
        <dbReference type="EMBL" id="KAF8415076.1"/>
    </source>
</evidence>
<dbReference type="Pfam" id="PF13383">
    <property type="entry name" value="Methyltransf_22"/>
    <property type="match status" value="1"/>
</dbReference>
<evidence type="ECO:0000259" key="1">
    <source>
        <dbReference type="Pfam" id="PF13383"/>
    </source>
</evidence>
<sequence length="106" mass="12088">MASFDPVGSSQRRSACTHHPFDSFPSHGEFYTLWDFFLPSFRCPHRVDRVGVKRDGGKWVCGLERIIPKKKFVITRTLQLNPPVLASVRWSFLAGTSTRRTGHEAL</sequence>
<proteinExistence type="predicted"/>
<reference evidence="2" key="2">
    <citation type="journal article" date="2020" name="Nat. Commun.">
        <title>Large-scale genome sequencing of mycorrhizal fungi provides insights into the early evolution of symbiotic traits.</title>
        <authorList>
            <person name="Miyauchi S."/>
            <person name="Kiss E."/>
            <person name="Kuo A."/>
            <person name="Drula E."/>
            <person name="Kohler A."/>
            <person name="Sanchez-Garcia M."/>
            <person name="Morin E."/>
            <person name="Andreopoulos B."/>
            <person name="Barry K.W."/>
            <person name="Bonito G."/>
            <person name="Buee M."/>
            <person name="Carver A."/>
            <person name="Chen C."/>
            <person name="Cichocki N."/>
            <person name="Clum A."/>
            <person name="Culley D."/>
            <person name="Crous P.W."/>
            <person name="Fauchery L."/>
            <person name="Girlanda M."/>
            <person name="Hayes R.D."/>
            <person name="Keri Z."/>
            <person name="LaButti K."/>
            <person name="Lipzen A."/>
            <person name="Lombard V."/>
            <person name="Magnuson J."/>
            <person name="Maillard F."/>
            <person name="Murat C."/>
            <person name="Nolan M."/>
            <person name="Ohm R.A."/>
            <person name="Pangilinan J."/>
            <person name="Pereira M.F."/>
            <person name="Perotto S."/>
            <person name="Peter M."/>
            <person name="Pfister S."/>
            <person name="Riley R."/>
            <person name="Sitrit Y."/>
            <person name="Stielow J.B."/>
            <person name="Szollosi G."/>
            <person name="Zifcakova L."/>
            <person name="Stursova M."/>
            <person name="Spatafora J.W."/>
            <person name="Tedersoo L."/>
            <person name="Vaario L.M."/>
            <person name="Yamada A."/>
            <person name="Yan M."/>
            <person name="Wang P."/>
            <person name="Xu J."/>
            <person name="Bruns T."/>
            <person name="Baldrian P."/>
            <person name="Vilgalys R."/>
            <person name="Dunand C."/>
            <person name="Henrissat B."/>
            <person name="Grigoriev I.V."/>
            <person name="Hibbett D."/>
            <person name="Nagy L.G."/>
            <person name="Martin F.M."/>
        </authorList>
    </citation>
    <scope>NUCLEOTIDE SEQUENCE</scope>
    <source>
        <strain evidence="2">BED1</strain>
    </source>
</reference>
<feature type="domain" description="Methyltransferase" evidence="1">
    <location>
        <begin position="29"/>
        <end position="70"/>
    </location>
</feature>
<dbReference type="EMBL" id="WHUW01000375">
    <property type="protein sequence ID" value="KAF8415076.1"/>
    <property type="molecule type" value="Genomic_DNA"/>
</dbReference>
<organism evidence="2 3">
    <name type="scientific">Boletus edulis BED1</name>
    <dbReference type="NCBI Taxonomy" id="1328754"/>
    <lineage>
        <taxon>Eukaryota</taxon>
        <taxon>Fungi</taxon>
        <taxon>Dikarya</taxon>
        <taxon>Basidiomycota</taxon>
        <taxon>Agaricomycotina</taxon>
        <taxon>Agaricomycetes</taxon>
        <taxon>Agaricomycetidae</taxon>
        <taxon>Boletales</taxon>
        <taxon>Boletineae</taxon>
        <taxon>Boletaceae</taxon>
        <taxon>Boletoideae</taxon>
        <taxon>Boletus</taxon>
    </lineage>
</organism>
<reference evidence="2" key="1">
    <citation type="submission" date="2019-10" db="EMBL/GenBank/DDBJ databases">
        <authorList>
            <consortium name="DOE Joint Genome Institute"/>
            <person name="Kuo A."/>
            <person name="Miyauchi S."/>
            <person name="Kiss E."/>
            <person name="Drula E."/>
            <person name="Kohler A."/>
            <person name="Sanchez-Garcia M."/>
            <person name="Andreopoulos B."/>
            <person name="Barry K.W."/>
            <person name="Bonito G."/>
            <person name="Buee M."/>
            <person name="Carver A."/>
            <person name="Chen C."/>
            <person name="Cichocki N."/>
            <person name="Clum A."/>
            <person name="Culley D."/>
            <person name="Crous P.W."/>
            <person name="Fauchery L."/>
            <person name="Girlanda M."/>
            <person name="Hayes R."/>
            <person name="Keri Z."/>
            <person name="LaButti K."/>
            <person name="Lipzen A."/>
            <person name="Lombard V."/>
            <person name="Magnuson J."/>
            <person name="Maillard F."/>
            <person name="Morin E."/>
            <person name="Murat C."/>
            <person name="Nolan M."/>
            <person name="Ohm R."/>
            <person name="Pangilinan J."/>
            <person name="Pereira M."/>
            <person name="Perotto S."/>
            <person name="Peter M."/>
            <person name="Riley R."/>
            <person name="Sitrit Y."/>
            <person name="Stielow B."/>
            <person name="Szollosi G."/>
            <person name="Zifcakova L."/>
            <person name="Stursova M."/>
            <person name="Spatafora J.W."/>
            <person name="Tedersoo L."/>
            <person name="Vaario L.-M."/>
            <person name="Yamada A."/>
            <person name="Yan M."/>
            <person name="Wang P."/>
            <person name="Xu J."/>
            <person name="Bruns T."/>
            <person name="Baldrian P."/>
            <person name="Vilgalys R."/>
            <person name="Henrissat B."/>
            <person name="Grigoriev I.V."/>
            <person name="Hibbett D."/>
            <person name="Nagy L.G."/>
            <person name="Martin F.M."/>
        </authorList>
    </citation>
    <scope>NUCLEOTIDE SEQUENCE</scope>
    <source>
        <strain evidence="2">BED1</strain>
    </source>
</reference>
<comment type="caution">
    <text evidence="2">The sequence shown here is derived from an EMBL/GenBank/DDBJ whole genome shotgun (WGS) entry which is preliminary data.</text>
</comment>
<dbReference type="Proteomes" id="UP001194468">
    <property type="component" value="Unassembled WGS sequence"/>
</dbReference>
<protein>
    <recommendedName>
        <fullName evidence="1">Methyltransferase domain-containing protein</fullName>
    </recommendedName>
</protein>
<evidence type="ECO:0000313" key="3">
    <source>
        <dbReference type="Proteomes" id="UP001194468"/>
    </source>
</evidence>
<dbReference type="InterPro" id="IPR025714">
    <property type="entry name" value="Methyltranfer_dom"/>
</dbReference>
<keyword evidence="3" id="KW-1185">Reference proteome</keyword>
<name>A0AAD4B9S7_BOLED</name>